<evidence type="ECO:0000313" key="1">
    <source>
        <dbReference type="EMBL" id="QXT39163.1"/>
    </source>
</evidence>
<dbReference type="EMBL" id="CP079194">
    <property type="protein sequence ID" value="QXT39163.1"/>
    <property type="molecule type" value="Genomic_DNA"/>
</dbReference>
<evidence type="ECO:0000313" key="2">
    <source>
        <dbReference type="Proteomes" id="UP000825009"/>
    </source>
</evidence>
<name>A0A8F6TVE2_9RHOB</name>
<dbReference type="KEGG" id="gce:KYE46_14715"/>
<dbReference type="RefSeq" id="WP_219001546.1">
    <property type="nucleotide sequence ID" value="NZ_CP079194.1"/>
</dbReference>
<proteinExistence type="predicted"/>
<keyword evidence="2" id="KW-1185">Reference proteome</keyword>
<accession>A0A8F6TVE2</accession>
<protein>
    <submittedName>
        <fullName evidence="1">Uncharacterized protein</fullName>
    </submittedName>
</protein>
<sequence length="198" mass="22071">MTHRNRVLPDGRIVAHPARGTFTGNRGILVDRAGHMTNRQWAAKAWITCVLDFRGRRRAIAQPGTWTELFFLDEAVALAAGHRPCAYCRRADYNAYRERFTDAPKAVEMDTTLHAERLAGRDKRLHELRLDTLPDGAFIIHDGAAHLVRGDHLHPFSPDGYRAAVPRPSGEALALTPPSSLQVLTSGYTPQLHPSVRL</sequence>
<gene>
    <name evidence="1" type="ORF">KYE46_14715</name>
</gene>
<organism evidence="1 2">
    <name type="scientific">Gymnodinialimonas ceratoperidinii</name>
    <dbReference type="NCBI Taxonomy" id="2856823"/>
    <lineage>
        <taxon>Bacteria</taxon>
        <taxon>Pseudomonadati</taxon>
        <taxon>Pseudomonadota</taxon>
        <taxon>Alphaproteobacteria</taxon>
        <taxon>Rhodobacterales</taxon>
        <taxon>Paracoccaceae</taxon>
        <taxon>Gymnodinialimonas</taxon>
    </lineage>
</organism>
<dbReference type="Proteomes" id="UP000825009">
    <property type="component" value="Chromosome"/>
</dbReference>
<dbReference type="AlphaFoldDB" id="A0A8F6TVE2"/>
<reference evidence="1 2" key="1">
    <citation type="submission" date="2021-07" db="EMBL/GenBank/DDBJ databases">
        <title>A novel Jannaschia species isolated from marine dinoflagellate Ceratoperidinium margalefii.</title>
        <authorList>
            <person name="Jiang Y."/>
            <person name="Li Z."/>
        </authorList>
    </citation>
    <scope>NUCLEOTIDE SEQUENCE [LARGE SCALE GENOMIC DNA]</scope>
    <source>
        <strain evidence="1 2">J12C1-MA-4</strain>
    </source>
</reference>